<reference evidence="6" key="1">
    <citation type="submission" date="2022-04" db="EMBL/GenBank/DDBJ databases">
        <title>Hymenobacter sp. isolated from the air.</title>
        <authorList>
            <person name="Won M."/>
            <person name="Lee C.-M."/>
            <person name="Woen H.-Y."/>
            <person name="Kwon S.-W."/>
        </authorList>
    </citation>
    <scope>NUCLEOTIDE SEQUENCE</scope>
    <source>
        <strain evidence="6">5116S-3</strain>
    </source>
</reference>
<feature type="transmembrane region" description="Helical" evidence="5">
    <location>
        <begin position="274"/>
        <end position="294"/>
    </location>
</feature>
<dbReference type="EMBL" id="CP095046">
    <property type="protein sequence ID" value="UOQ72190.1"/>
    <property type="molecule type" value="Genomic_DNA"/>
</dbReference>
<keyword evidence="2 5" id="KW-0812">Transmembrane</keyword>
<dbReference type="GO" id="GO:0016020">
    <property type="term" value="C:membrane"/>
    <property type="evidence" value="ECO:0007669"/>
    <property type="project" value="UniProtKB-SubCell"/>
</dbReference>
<comment type="subcellular location">
    <subcellularLocation>
        <location evidence="1">Membrane</location>
        <topology evidence="1">Multi-pass membrane protein</topology>
    </subcellularLocation>
</comment>
<evidence type="ECO:0000313" key="7">
    <source>
        <dbReference type="Proteomes" id="UP000831796"/>
    </source>
</evidence>
<evidence type="ECO:0000256" key="3">
    <source>
        <dbReference type="ARBA" id="ARBA00022989"/>
    </source>
</evidence>
<name>A0A8T9Q8R1_9BACT</name>
<evidence type="ECO:0000256" key="1">
    <source>
        <dbReference type="ARBA" id="ARBA00004141"/>
    </source>
</evidence>
<keyword evidence="3 5" id="KW-1133">Transmembrane helix</keyword>
<dbReference type="KEGG" id="hcu:MUN79_27110"/>
<feature type="transmembrane region" description="Helical" evidence="5">
    <location>
        <begin position="128"/>
        <end position="147"/>
    </location>
</feature>
<feature type="transmembrane region" description="Helical" evidence="5">
    <location>
        <begin position="235"/>
        <end position="254"/>
    </location>
</feature>
<feature type="transmembrane region" description="Helical" evidence="5">
    <location>
        <begin position="12"/>
        <end position="31"/>
    </location>
</feature>
<keyword evidence="4 5" id="KW-0472">Membrane</keyword>
<evidence type="ECO:0000313" key="6">
    <source>
        <dbReference type="EMBL" id="UOQ72190.1"/>
    </source>
</evidence>
<dbReference type="InterPro" id="IPR000537">
    <property type="entry name" value="UbiA_prenyltransferase"/>
</dbReference>
<accession>A0A8T9Q8R1</accession>
<feature type="transmembrane region" description="Helical" evidence="5">
    <location>
        <begin position="159"/>
        <end position="181"/>
    </location>
</feature>
<feature type="transmembrane region" description="Helical" evidence="5">
    <location>
        <begin position="201"/>
        <end position="223"/>
    </location>
</feature>
<evidence type="ECO:0000256" key="4">
    <source>
        <dbReference type="ARBA" id="ARBA00023136"/>
    </source>
</evidence>
<evidence type="ECO:0000256" key="2">
    <source>
        <dbReference type="ARBA" id="ARBA00022692"/>
    </source>
</evidence>
<sequence>MLLAYRRALPLLRIPFSVYLMPVYWFGLSALPRAVDGTRALGVFVVLHLLAYPASNGYNSYYDRDEGSIGGLKQPPKVSEELIHLVWLFDALAVLGGWLLSPLFAALVAVYLLVSKAYSYEGVRLKKYPFLSTFVVVVFQGAFTFLMTQVGVGIDSAAILAPTNLLLALVSTLFLCGSYPLTQVYQHQEDRQRGDLTLSLWLGLRGTFVFAAVGLLSGALLLGFTYWQRDELRNLLIFLVATGPVVVLFGRWAWAVWHSPAAADFEHTMRMNQVSSLCLSAAFVLMFFWALLAGPTTPVAVLSSTLPAGLRIWADKT</sequence>
<organism evidence="6 7">
    <name type="scientific">Hymenobacter cellulosilyticus</name>
    <dbReference type="NCBI Taxonomy" id="2932248"/>
    <lineage>
        <taxon>Bacteria</taxon>
        <taxon>Pseudomonadati</taxon>
        <taxon>Bacteroidota</taxon>
        <taxon>Cytophagia</taxon>
        <taxon>Cytophagales</taxon>
        <taxon>Hymenobacteraceae</taxon>
        <taxon>Hymenobacter</taxon>
    </lineage>
</organism>
<feature type="transmembrane region" description="Helical" evidence="5">
    <location>
        <begin position="85"/>
        <end position="113"/>
    </location>
</feature>
<dbReference type="AlphaFoldDB" id="A0A8T9Q8R1"/>
<dbReference type="RefSeq" id="WP_244675583.1">
    <property type="nucleotide sequence ID" value="NZ_CP095046.1"/>
</dbReference>
<evidence type="ECO:0000256" key="5">
    <source>
        <dbReference type="SAM" id="Phobius"/>
    </source>
</evidence>
<dbReference type="Proteomes" id="UP000831796">
    <property type="component" value="Chromosome"/>
</dbReference>
<proteinExistence type="predicted"/>
<dbReference type="GO" id="GO:0016765">
    <property type="term" value="F:transferase activity, transferring alkyl or aryl (other than methyl) groups"/>
    <property type="evidence" value="ECO:0007669"/>
    <property type="project" value="InterPro"/>
</dbReference>
<dbReference type="Pfam" id="PF01040">
    <property type="entry name" value="UbiA"/>
    <property type="match status" value="1"/>
</dbReference>
<keyword evidence="7" id="KW-1185">Reference proteome</keyword>
<protein>
    <submittedName>
        <fullName evidence="6">UbiA family prenyltransferase</fullName>
    </submittedName>
</protein>
<gene>
    <name evidence="6" type="ORF">MUN79_27110</name>
</gene>